<evidence type="ECO:0000259" key="1">
    <source>
        <dbReference type="Pfam" id="PF03372"/>
    </source>
</evidence>
<dbReference type="OrthoDB" id="9793162at2"/>
<dbReference type="PANTHER" id="PTHR12121:SF36">
    <property type="entry name" value="ENDONUCLEASE_EXONUCLEASE_PHOSPHATASE DOMAIN-CONTAINING PROTEIN"/>
    <property type="match status" value="1"/>
</dbReference>
<dbReference type="CDD" id="cd09083">
    <property type="entry name" value="EEP-1"/>
    <property type="match status" value="1"/>
</dbReference>
<dbReference type="Proteomes" id="UP000309872">
    <property type="component" value="Unassembled WGS sequence"/>
</dbReference>
<dbReference type="EMBL" id="SUKA01000009">
    <property type="protein sequence ID" value="TJY61535.1"/>
    <property type="molecule type" value="Genomic_DNA"/>
</dbReference>
<keyword evidence="2" id="KW-0540">Nuclease</keyword>
<dbReference type="GO" id="GO:0000175">
    <property type="term" value="F:3'-5'-RNA exonuclease activity"/>
    <property type="evidence" value="ECO:0007669"/>
    <property type="project" value="TreeGrafter"/>
</dbReference>
<comment type="caution">
    <text evidence="2">The sequence shown here is derived from an EMBL/GenBank/DDBJ whole genome shotgun (WGS) entry which is preliminary data.</text>
</comment>
<dbReference type="Gene3D" id="3.60.10.10">
    <property type="entry name" value="Endonuclease/exonuclease/phosphatase"/>
    <property type="match status" value="1"/>
</dbReference>
<organism evidence="2 3">
    <name type="scientific">Sphingobacterium alkalisoli</name>
    <dbReference type="NCBI Taxonomy" id="1874115"/>
    <lineage>
        <taxon>Bacteria</taxon>
        <taxon>Pseudomonadati</taxon>
        <taxon>Bacteroidota</taxon>
        <taxon>Sphingobacteriia</taxon>
        <taxon>Sphingobacteriales</taxon>
        <taxon>Sphingobacteriaceae</taxon>
        <taxon>Sphingobacterium</taxon>
    </lineage>
</organism>
<evidence type="ECO:0000313" key="2">
    <source>
        <dbReference type="EMBL" id="TJY61535.1"/>
    </source>
</evidence>
<reference evidence="2 3" key="1">
    <citation type="submission" date="2019-04" db="EMBL/GenBank/DDBJ databases">
        <title>Sphingobacterium olei sp. nov., isolated from oil-contaminated soil.</title>
        <authorList>
            <person name="Liu B."/>
        </authorList>
    </citation>
    <scope>NUCLEOTIDE SEQUENCE [LARGE SCALE GENOMIC DNA]</scope>
    <source>
        <strain evidence="2 3">Y3L14</strain>
    </source>
</reference>
<dbReference type="InterPro" id="IPR050410">
    <property type="entry name" value="CCR4/nocturin_mRNA_transcr"/>
</dbReference>
<keyword evidence="2" id="KW-0378">Hydrolase</keyword>
<dbReference type="GO" id="GO:0004519">
    <property type="term" value="F:endonuclease activity"/>
    <property type="evidence" value="ECO:0007669"/>
    <property type="project" value="UniProtKB-KW"/>
</dbReference>
<dbReference type="Pfam" id="PF03372">
    <property type="entry name" value="Exo_endo_phos"/>
    <property type="match status" value="1"/>
</dbReference>
<proteinExistence type="predicted"/>
<feature type="domain" description="Endonuclease/exonuclease/phosphatase" evidence="1">
    <location>
        <begin position="34"/>
        <end position="302"/>
    </location>
</feature>
<keyword evidence="2" id="KW-0269">Exonuclease</keyword>
<dbReference type="InterPro" id="IPR005135">
    <property type="entry name" value="Endo/exonuclease/phosphatase"/>
</dbReference>
<gene>
    <name evidence="2" type="ORF">FAZ19_21175</name>
</gene>
<dbReference type="InterPro" id="IPR036691">
    <property type="entry name" value="Endo/exonu/phosph_ase_sf"/>
</dbReference>
<name>A0A4U0GRG1_9SPHI</name>
<dbReference type="AlphaFoldDB" id="A0A4U0GRG1"/>
<keyword evidence="2" id="KW-0255">Endonuclease</keyword>
<protein>
    <submittedName>
        <fullName evidence="2">Endonuclease/exonuclease/phosphatase family protein</fullName>
    </submittedName>
</protein>
<evidence type="ECO:0000313" key="3">
    <source>
        <dbReference type="Proteomes" id="UP000309872"/>
    </source>
</evidence>
<dbReference type="PANTHER" id="PTHR12121">
    <property type="entry name" value="CARBON CATABOLITE REPRESSOR PROTEIN 4"/>
    <property type="match status" value="1"/>
</dbReference>
<keyword evidence="3" id="KW-1185">Reference proteome</keyword>
<accession>A0A4U0GRG1</accession>
<sequence>MIRKYPIGFAVLFLVMTIFLAPCFAQGQQVWKIATFNVRYDNKGDRDKGNGWDRRLPVILSLIKFHGFDVFGAQEVLKEQFADMNQGLDAYASVGVGRDDGIDKGEYAPIFYKKEKFKLLDAGTFWLSETPDKPSKGWDASLPRICTWAHLVEIGTGRKSWFFNLHMDHVGMVAREESSRLVIAKMRQMVGDDSAFLTGDFNVDQNNSIYRILADSEFVRDCYEHTNERYAFNGTFNAFDSHLMTDSRIDYIFVTSEVSVNKYGVLTDSYRTPTMQMEEIKKGDFPKELSFRKYDTRMPSDHFPVVVEVIVE</sequence>
<dbReference type="SUPFAM" id="SSF56219">
    <property type="entry name" value="DNase I-like"/>
    <property type="match status" value="1"/>
</dbReference>